<dbReference type="OrthoDB" id="9792185at2"/>
<dbReference type="SUPFAM" id="SSF52343">
    <property type="entry name" value="Ferredoxin reductase-like, C-terminal NADP-linked domain"/>
    <property type="match status" value="1"/>
</dbReference>
<accession>A0A0P1FHW2</accession>
<feature type="transmembrane region" description="Helical" evidence="13">
    <location>
        <begin position="80"/>
        <end position="98"/>
    </location>
</feature>
<dbReference type="InterPro" id="IPR039261">
    <property type="entry name" value="FNR_nucleotide-bd"/>
</dbReference>
<evidence type="ECO:0000256" key="4">
    <source>
        <dbReference type="ARBA" id="ARBA00022692"/>
    </source>
</evidence>
<dbReference type="InterPro" id="IPR017938">
    <property type="entry name" value="Riboflavin_synthase-like_b-brl"/>
</dbReference>
<evidence type="ECO:0000256" key="2">
    <source>
        <dbReference type="ARBA" id="ARBA00004141"/>
    </source>
</evidence>
<dbReference type="PANTHER" id="PTHR47354">
    <property type="entry name" value="NADH OXIDOREDUCTASE HCR"/>
    <property type="match status" value="1"/>
</dbReference>
<dbReference type="GO" id="GO:0051537">
    <property type="term" value="F:2 iron, 2 sulfur cluster binding"/>
    <property type="evidence" value="ECO:0007669"/>
    <property type="project" value="UniProtKB-KW"/>
</dbReference>
<keyword evidence="10" id="KW-0408">Iron</keyword>
<keyword evidence="16" id="KW-1185">Reference proteome</keyword>
<keyword evidence="6" id="KW-0479">Metal-binding</keyword>
<evidence type="ECO:0000256" key="10">
    <source>
        <dbReference type="ARBA" id="ARBA00023004"/>
    </source>
</evidence>
<evidence type="ECO:0000256" key="13">
    <source>
        <dbReference type="SAM" id="Phobius"/>
    </source>
</evidence>
<dbReference type="AlphaFoldDB" id="A0A0P1FHW2"/>
<feature type="domain" description="FAD-binding FR-type" evidence="14">
    <location>
        <begin position="206"/>
        <end position="322"/>
    </location>
</feature>
<name>A0A0P1FHW2_THAGE</name>
<evidence type="ECO:0000313" key="15">
    <source>
        <dbReference type="EMBL" id="CUH67414.1"/>
    </source>
</evidence>
<evidence type="ECO:0000256" key="1">
    <source>
        <dbReference type="ARBA" id="ARBA00001974"/>
    </source>
</evidence>
<evidence type="ECO:0000256" key="3">
    <source>
        <dbReference type="ARBA" id="ARBA00022630"/>
    </source>
</evidence>
<evidence type="ECO:0000256" key="11">
    <source>
        <dbReference type="ARBA" id="ARBA00023014"/>
    </source>
</evidence>
<protein>
    <submittedName>
        <fullName evidence="15">Nitric oxide dioxygenase</fullName>
        <ecNumber evidence="15">1.14.12.17</ecNumber>
    </submittedName>
</protein>
<feature type="transmembrane region" description="Helical" evidence="13">
    <location>
        <begin position="172"/>
        <end position="189"/>
    </location>
</feature>
<dbReference type="EMBL" id="CYSA01000026">
    <property type="protein sequence ID" value="CUH67414.1"/>
    <property type="molecule type" value="Genomic_DNA"/>
</dbReference>
<evidence type="ECO:0000256" key="6">
    <source>
        <dbReference type="ARBA" id="ARBA00022723"/>
    </source>
</evidence>
<reference evidence="15 16" key="1">
    <citation type="submission" date="2015-09" db="EMBL/GenBank/DDBJ databases">
        <authorList>
            <consortium name="Swine Surveillance"/>
        </authorList>
    </citation>
    <scope>NUCLEOTIDE SEQUENCE [LARGE SCALE GENOMIC DNA]</scope>
    <source>
        <strain evidence="15 16">CECT 4357</strain>
    </source>
</reference>
<evidence type="ECO:0000256" key="8">
    <source>
        <dbReference type="ARBA" id="ARBA00022989"/>
    </source>
</evidence>
<comment type="subcellular location">
    <subcellularLocation>
        <location evidence="2">Membrane</location>
        <topology evidence="2">Multi-pass membrane protein</topology>
    </subcellularLocation>
</comment>
<evidence type="ECO:0000313" key="16">
    <source>
        <dbReference type="Proteomes" id="UP000051587"/>
    </source>
</evidence>
<dbReference type="STRING" id="53501.SAMN04488043_101266"/>
<evidence type="ECO:0000259" key="14">
    <source>
        <dbReference type="PROSITE" id="PS51384"/>
    </source>
</evidence>
<organism evidence="15 16">
    <name type="scientific">Thalassovita gelatinovora</name>
    <name type="common">Thalassobius gelatinovorus</name>
    <dbReference type="NCBI Taxonomy" id="53501"/>
    <lineage>
        <taxon>Bacteria</taxon>
        <taxon>Pseudomonadati</taxon>
        <taxon>Pseudomonadota</taxon>
        <taxon>Alphaproteobacteria</taxon>
        <taxon>Rhodobacterales</taxon>
        <taxon>Roseobacteraceae</taxon>
        <taxon>Thalassovita</taxon>
    </lineage>
</organism>
<gene>
    <name evidence="15" type="primary">hmp</name>
    <name evidence="15" type="ORF">TG4357_02993</name>
</gene>
<dbReference type="EC" id="1.14.12.17" evidence="15"/>
<keyword evidence="11" id="KW-0411">Iron-sulfur</keyword>
<dbReference type="PANTHER" id="PTHR47354:SF8">
    <property type="entry name" value="1,2-PHENYLACETYL-COA EPOXIDASE, SUBUNIT E"/>
    <property type="match status" value="1"/>
</dbReference>
<dbReference type="InterPro" id="IPR017927">
    <property type="entry name" value="FAD-bd_FR_type"/>
</dbReference>
<evidence type="ECO:0000256" key="7">
    <source>
        <dbReference type="ARBA" id="ARBA00022827"/>
    </source>
</evidence>
<keyword evidence="9 15" id="KW-0560">Oxidoreductase</keyword>
<dbReference type="Proteomes" id="UP000051587">
    <property type="component" value="Unassembled WGS sequence"/>
</dbReference>
<dbReference type="GO" id="GO:0046872">
    <property type="term" value="F:metal ion binding"/>
    <property type="evidence" value="ECO:0007669"/>
    <property type="project" value="UniProtKB-KW"/>
</dbReference>
<dbReference type="PROSITE" id="PS51384">
    <property type="entry name" value="FAD_FR"/>
    <property type="match status" value="1"/>
</dbReference>
<keyword evidence="4 13" id="KW-0812">Transmembrane</keyword>
<dbReference type="InterPro" id="IPR050415">
    <property type="entry name" value="MRET"/>
</dbReference>
<dbReference type="GO" id="GO:0016020">
    <property type="term" value="C:membrane"/>
    <property type="evidence" value="ECO:0007669"/>
    <property type="project" value="UniProtKB-SubCell"/>
</dbReference>
<keyword evidence="5" id="KW-0001">2Fe-2S</keyword>
<evidence type="ECO:0000256" key="12">
    <source>
        <dbReference type="ARBA" id="ARBA00023136"/>
    </source>
</evidence>
<comment type="cofactor">
    <cofactor evidence="1">
        <name>FAD</name>
        <dbReference type="ChEBI" id="CHEBI:57692"/>
    </cofactor>
</comment>
<feature type="transmembrane region" description="Helical" evidence="13">
    <location>
        <begin position="39"/>
        <end position="59"/>
    </location>
</feature>
<feature type="transmembrane region" description="Helical" evidence="13">
    <location>
        <begin position="195"/>
        <end position="215"/>
    </location>
</feature>
<dbReference type="Gene3D" id="3.40.50.80">
    <property type="entry name" value="Nucleotide-binding domain of ferredoxin-NADP reductase (FNR) module"/>
    <property type="match status" value="1"/>
</dbReference>
<dbReference type="GO" id="GO:0008941">
    <property type="term" value="F:nitric oxide dioxygenase NAD(P)H activity"/>
    <property type="evidence" value="ECO:0007669"/>
    <property type="project" value="UniProtKB-EC"/>
</dbReference>
<dbReference type="Gene3D" id="2.40.30.10">
    <property type="entry name" value="Translation factors"/>
    <property type="match status" value="1"/>
</dbReference>
<dbReference type="Pfam" id="PF01794">
    <property type="entry name" value="Ferric_reduct"/>
    <property type="match status" value="1"/>
</dbReference>
<proteinExistence type="predicted"/>
<keyword evidence="15" id="KW-0223">Dioxygenase</keyword>
<feature type="transmembrane region" description="Helical" evidence="13">
    <location>
        <begin position="144"/>
        <end position="160"/>
    </location>
</feature>
<dbReference type="SUPFAM" id="SSF63380">
    <property type="entry name" value="Riboflavin synthase domain-like"/>
    <property type="match status" value="1"/>
</dbReference>
<keyword evidence="8 13" id="KW-1133">Transmembrane helix</keyword>
<sequence>MKNIKIALWGIPALLTVFWLAATLPFPDTLSFIAIRNLLVQYTGVLTIGAMSVIMILATRANWIEPWLNGLDKSYRLHKWLGIGVLVTVFAHWIASGLPKWLVDWGMMEAPQRGTPGAGAPELTGIEGFFREYRGVMEFVGEKAFYLAVILIAVALIKRIRYKTFFSTHKFIAIAYLAGAAHAVTMLTFDHWATPLGIVMALLMLGGTYSAILTLTRQIGRGHKVSGKVGSIQTYPELRATEVNIALEGGWKGHDAGQFAFVTFDPKEGKHPFTIASAWDVATGQITFISKSLGDYTDLLPDTLKVGGMATVEGPYGRFTFEDANTRQIWIGGGIGITPFIAKMKQLATTPGTKTIDLIHTTKEHSADALKRLQADADAAGITLHVLVDDRDGFLSGERIRAMVPDWKAASVWFCGPAGFGQALRADLAANGLAASDFHQELFNMR</sequence>
<dbReference type="CDD" id="cd06198">
    <property type="entry name" value="FNR_like_3"/>
    <property type="match status" value="1"/>
</dbReference>
<keyword evidence="12 13" id="KW-0472">Membrane</keyword>
<keyword evidence="7" id="KW-0274">FAD</keyword>
<evidence type="ECO:0000256" key="5">
    <source>
        <dbReference type="ARBA" id="ARBA00022714"/>
    </source>
</evidence>
<dbReference type="RefSeq" id="WP_058263692.1">
    <property type="nucleotide sequence ID" value="NZ_CP051181.1"/>
</dbReference>
<dbReference type="InterPro" id="IPR013130">
    <property type="entry name" value="Fe3_Rdtase_TM_dom"/>
</dbReference>
<dbReference type="GO" id="GO:0050660">
    <property type="term" value="F:flavin adenine dinucleotide binding"/>
    <property type="evidence" value="ECO:0007669"/>
    <property type="project" value="TreeGrafter"/>
</dbReference>
<keyword evidence="3" id="KW-0285">Flavoprotein</keyword>
<evidence type="ECO:0000256" key="9">
    <source>
        <dbReference type="ARBA" id="ARBA00023002"/>
    </source>
</evidence>
<dbReference type="PRINTS" id="PR00409">
    <property type="entry name" value="PHDIOXRDTASE"/>
</dbReference>